<protein>
    <submittedName>
        <fullName evidence="13">Protein CCSMST1 isoform X2</fullName>
    </submittedName>
</protein>
<evidence type="ECO:0000256" key="10">
    <source>
        <dbReference type="ARBA" id="ARBA00023136"/>
    </source>
</evidence>
<keyword evidence="7" id="KW-0249">Electron transport</keyword>
<feature type="compositionally biased region" description="Polar residues" evidence="12">
    <location>
        <begin position="43"/>
        <end position="54"/>
    </location>
</feature>
<keyword evidence="5" id="KW-0732">Signal</keyword>
<feature type="region of interest" description="Disordered" evidence="12">
    <location>
        <begin position="43"/>
        <end position="62"/>
    </location>
</feature>
<keyword evidence="2" id="KW-0813">Transport</keyword>
<comment type="similarity">
    <text evidence="11">Belongs to the UQCC4 family.</text>
</comment>
<dbReference type="Proteomes" id="UP001314229">
    <property type="component" value="Unassembled WGS sequence"/>
</dbReference>
<keyword evidence="4" id="KW-0812">Transmembrane</keyword>
<name>A0AAV1NXQ0_SCOSC</name>
<comment type="caution">
    <text evidence="13">The sequence shown here is derived from an EMBL/GenBank/DDBJ whole genome shotgun (WGS) entry which is preliminary data.</text>
</comment>
<dbReference type="AlphaFoldDB" id="A0AAV1NXQ0"/>
<dbReference type="PANTHER" id="PTHR35268">
    <property type="entry name" value="PROTEIN CCSMST1"/>
    <property type="match status" value="1"/>
</dbReference>
<dbReference type="EMBL" id="CAWUFR010000070">
    <property type="protein sequence ID" value="CAK6964148.1"/>
    <property type="molecule type" value="Genomic_DNA"/>
</dbReference>
<evidence type="ECO:0000256" key="1">
    <source>
        <dbReference type="ARBA" id="ARBA00004434"/>
    </source>
</evidence>
<dbReference type="Pfam" id="PF15013">
    <property type="entry name" value="CCSMST1"/>
    <property type="match status" value="1"/>
</dbReference>
<dbReference type="InterPro" id="IPR029160">
    <property type="entry name" value="UQCC4"/>
</dbReference>
<evidence type="ECO:0000313" key="14">
    <source>
        <dbReference type="Proteomes" id="UP001314229"/>
    </source>
</evidence>
<keyword evidence="8" id="KW-1133">Transmembrane helix</keyword>
<sequence length="140" mass="15737">MSAAGRVFKSLNRVAFSRGVFINDVRTALRLNSVRSLTLSCQRPARSNKSTDNGEVNHEPIKFSTSKASHRTWKVDRTMGSHHERNGSKVLPLSLIGVCFLLWCVFRGETEVDGQLEKKLYEHLPGLLPDEEEQGEDKPS</sequence>
<keyword evidence="14" id="KW-1185">Reference proteome</keyword>
<proteinExistence type="inferred from homology"/>
<comment type="subcellular location">
    <subcellularLocation>
        <location evidence="1">Mitochondrion inner membrane</location>
        <topology evidence="1">Single-pass membrane protein</topology>
    </subcellularLocation>
</comment>
<keyword evidence="6" id="KW-0999">Mitochondrion inner membrane</keyword>
<dbReference type="PANTHER" id="PTHR35268:SF1">
    <property type="entry name" value="UBIQUINOL-CYTOCHROME-C REDUCTASE COMPLEX ASSEMBLY FACTOR 4"/>
    <property type="match status" value="1"/>
</dbReference>
<evidence type="ECO:0000256" key="6">
    <source>
        <dbReference type="ARBA" id="ARBA00022792"/>
    </source>
</evidence>
<evidence type="ECO:0000256" key="5">
    <source>
        <dbReference type="ARBA" id="ARBA00022729"/>
    </source>
</evidence>
<evidence type="ECO:0000256" key="7">
    <source>
        <dbReference type="ARBA" id="ARBA00022982"/>
    </source>
</evidence>
<organism evidence="13 14">
    <name type="scientific">Scomber scombrus</name>
    <name type="common">Atlantic mackerel</name>
    <name type="synonym">Scomber vernalis</name>
    <dbReference type="NCBI Taxonomy" id="13677"/>
    <lineage>
        <taxon>Eukaryota</taxon>
        <taxon>Metazoa</taxon>
        <taxon>Chordata</taxon>
        <taxon>Craniata</taxon>
        <taxon>Vertebrata</taxon>
        <taxon>Euteleostomi</taxon>
        <taxon>Actinopterygii</taxon>
        <taxon>Neopterygii</taxon>
        <taxon>Teleostei</taxon>
        <taxon>Neoteleostei</taxon>
        <taxon>Acanthomorphata</taxon>
        <taxon>Pelagiaria</taxon>
        <taxon>Scombriformes</taxon>
        <taxon>Scombridae</taxon>
        <taxon>Scomber</taxon>
    </lineage>
</organism>
<keyword evidence="9" id="KW-0496">Mitochondrion</keyword>
<gene>
    <name evidence="13" type="ORF">FSCOSCO3_A016750</name>
</gene>
<evidence type="ECO:0000256" key="3">
    <source>
        <dbReference type="ARBA" id="ARBA00022660"/>
    </source>
</evidence>
<evidence type="ECO:0000256" key="4">
    <source>
        <dbReference type="ARBA" id="ARBA00022692"/>
    </source>
</evidence>
<keyword evidence="3" id="KW-0679">Respiratory chain</keyword>
<evidence type="ECO:0000256" key="2">
    <source>
        <dbReference type="ARBA" id="ARBA00022448"/>
    </source>
</evidence>
<dbReference type="InterPro" id="IPR023248">
    <property type="entry name" value="UQCC4_vert"/>
</dbReference>
<evidence type="ECO:0000313" key="13">
    <source>
        <dbReference type="EMBL" id="CAK6964148.1"/>
    </source>
</evidence>
<accession>A0AAV1NXQ0</accession>
<keyword evidence="10" id="KW-0472">Membrane</keyword>
<evidence type="ECO:0000256" key="8">
    <source>
        <dbReference type="ARBA" id="ARBA00022989"/>
    </source>
</evidence>
<dbReference type="GO" id="GO:0005743">
    <property type="term" value="C:mitochondrial inner membrane"/>
    <property type="evidence" value="ECO:0007669"/>
    <property type="project" value="UniProtKB-SubCell"/>
</dbReference>
<evidence type="ECO:0000256" key="9">
    <source>
        <dbReference type="ARBA" id="ARBA00023128"/>
    </source>
</evidence>
<reference evidence="13 14" key="1">
    <citation type="submission" date="2024-01" db="EMBL/GenBank/DDBJ databases">
        <authorList>
            <person name="Alioto T."/>
            <person name="Alioto T."/>
            <person name="Gomez Garrido J."/>
        </authorList>
    </citation>
    <scope>NUCLEOTIDE SEQUENCE [LARGE SCALE GENOMIC DNA]</scope>
</reference>
<evidence type="ECO:0000256" key="12">
    <source>
        <dbReference type="SAM" id="MobiDB-lite"/>
    </source>
</evidence>
<dbReference type="PRINTS" id="PR02042">
    <property type="entry name" value="CCSMST1"/>
</dbReference>
<evidence type="ECO:0000256" key="11">
    <source>
        <dbReference type="ARBA" id="ARBA00034713"/>
    </source>
</evidence>